<dbReference type="GO" id="GO:0005737">
    <property type="term" value="C:cytoplasm"/>
    <property type="evidence" value="ECO:0007669"/>
    <property type="project" value="UniProtKB-SubCell"/>
</dbReference>
<dbReference type="Pfam" id="PF02146">
    <property type="entry name" value="SIR2"/>
    <property type="match status" value="1"/>
</dbReference>
<dbReference type="GO" id="GO:0017136">
    <property type="term" value="F:histone deacetylase activity, NAD-dependent"/>
    <property type="evidence" value="ECO:0007669"/>
    <property type="project" value="TreeGrafter"/>
</dbReference>
<dbReference type="PROSITE" id="PS50305">
    <property type="entry name" value="SIRTUIN"/>
    <property type="match status" value="1"/>
</dbReference>
<dbReference type="InterPro" id="IPR026590">
    <property type="entry name" value="Ssirtuin_cat_dom"/>
</dbReference>
<dbReference type="HAMAP" id="MF_01121">
    <property type="entry name" value="Sirtuin_ClassIII"/>
    <property type="match status" value="1"/>
</dbReference>
<gene>
    <name evidence="3 6" type="primary">cobB</name>
    <name evidence="6" type="ORF">CA85_49330</name>
</gene>
<keyword evidence="1" id="KW-0808">Transferase</keyword>
<feature type="binding site" evidence="3">
    <location>
        <begin position="8"/>
        <end position="27"/>
    </location>
    <ligand>
        <name>NAD(+)</name>
        <dbReference type="ChEBI" id="CHEBI:57540"/>
    </ligand>
</feature>
<dbReference type="PANTHER" id="PTHR11085:SF4">
    <property type="entry name" value="NAD-DEPENDENT PROTEIN DEACYLASE"/>
    <property type="match status" value="1"/>
</dbReference>
<dbReference type="Gene3D" id="3.30.1600.10">
    <property type="entry name" value="SIR2/SIRT2 'Small Domain"/>
    <property type="match status" value="1"/>
</dbReference>
<organism evidence="6 7">
    <name type="scientific">Allorhodopirellula solitaria</name>
    <dbReference type="NCBI Taxonomy" id="2527987"/>
    <lineage>
        <taxon>Bacteria</taxon>
        <taxon>Pseudomonadati</taxon>
        <taxon>Planctomycetota</taxon>
        <taxon>Planctomycetia</taxon>
        <taxon>Pirellulales</taxon>
        <taxon>Pirellulaceae</taxon>
        <taxon>Allorhodopirellula</taxon>
    </lineage>
</organism>
<evidence type="ECO:0000313" key="7">
    <source>
        <dbReference type="Proteomes" id="UP000318053"/>
    </source>
</evidence>
<dbReference type="Gene3D" id="3.40.50.1220">
    <property type="entry name" value="TPP-binding domain"/>
    <property type="match status" value="1"/>
</dbReference>
<protein>
    <recommendedName>
        <fullName evidence="3">NAD-dependent protein deacylase</fullName>
        <ecNumber evidence="3">2.3.1.286</ecNumber>
    </recommendedName>
    <alternativeName>
        <fullName evidence="3">Regulatory protein SIR2 homolog</fullName>
    </alternativeName>
</protein>
<feature type="binding site" evidence="3">
    <location>
        <begin position="93"/>
        <end position="96"/>
    </location>
    <ligand>
        <name>NAD(+)</name>
        <dbReference type="ChEBI" id="CHEBI:57540"/>
    </ligand>
</feature>
<evidence type="ECO:0000313" key="6">
    <source>
        <dbReference type="EMBL" id="TWT55360.1"/>
    </source>
</evidence>
<dbReference type="EC" id="2.3.1.286" evidence="3"/>
<comment type="function">
    <text evidence="3">NAD-dependent lysine deacetylase and desuccinylase that specifically removes acetyl and succinyl groups on target proteins. Modulates the activities of several proteins which are inactive in their acylated form.</text>
</comment>
<reference evidence="6 7" key="1">
    <citation type="submission" date="2019-02" db="EMBL/GenBank/DDBJ databases">
        <title>Deep-cultivation of Planctomycetes and their phenomic and genomic characterization uncovers novel biology.</title>
        <authorList>
            <person name="Wiegand S."/>
            <person name="Jogler M."/>
            <person name="Boedeker C."/>
            <person name="Pinto D."/>
            <person name="Vollmers J."/>
            <person name="Rivas-Marin E."/>
            <person name="Kohn T."/>
            <person name="Peeters S.H."/>
            <person name="Heuer A."/>
            <person name="Rast P."/>
            <person name="Oberbeckmann S."/>
            <person name="Bunk B."/>
            <person name="Jeske O."/>
            <person name="Meyerdierks A."/>
            <person name="Storesund J.E."/>
            <person name="Kallscheuer N."/>
            <person name="Luecker S."/>
            <person name="Lage O.M."/>
            <person name="Pohl T."/>
            <person name="Merkel B.J."/>
            <person name="Hornburger P."/>
            <person name="Mueller R.-W."/>
            <person name="Bruemmer F."/>
            <person name="Labrenz M."/>
            <person name="Spormann A.M."/>
            <person name="Op Den Camp H."/>
            <person name="Overmann J."/>
            <person name="Amann R."/>
            <person name="Jetten M.S.M."/>
            <person name="Mascher T."/>
            <person name="Medema M.H."/>
            <person name="Devos D.P."/>
            <person name="Kaster A.-K."/>
            <person name="Ovreas L."/>
            <person name="Rohde M."/>
            <person name="Galperin M.Y."/>
            <person name="Jogler C."/>
        </authorList>
    </citation>
    <scope>NUCLEOTIDE SEQUENCE [LARGE SCALE GENOMIC DNA]</scope>
    <source>
        <strain evidence="6 7">CA85</strain>
    </source>
</reference>
<dbReference type="Proteomes" id="UP000318053">
    <property type="component" value="Unassembled WGS sequence"/>
</dbReference>
<comment type="similarity">
    <text evidence="3">Belongs to the sirtuin family. Class III subfamily.</text>
</comment>
<dbReference type="EMBL" id="SJPK01000026">
    <property type="protein sequence ID" value="TWT55360.1"/>
    <property type="molecule type" value="Genomic_DNA"/>
</dbReference>
<accession>A0A5C5WXR4</accession>
<keyword evidence="6" id="KW-0378">Hydrolase</keyword>
<sequence length="245" mass="26701">MNILVLTGAGISAESGIPTFRDADGLWEGHAVEEVATPQGFARDPDLVHQFYTARRRSLLSPSICPNAAHIALAEWEREHTAKSVGDFLLVTQNIDDLHARAGSANVLAMHGELLKVRCVESGKLFDWRDDLSVDTPHPDFPDDESRRGWLRPHVVWFGEVPLGLDQIAQAASQADLFLAVGTSGLVYPAAGIVQSTKPSCRKIEINLGDTPASPAFDEHRRGQASVEVPKLIRELEDAARGEGR</sequence>
<feature type="binding site" evidence="3">
    <location>
        <begin position="182"/>
        <end position="184"/>
    </location>
    <ligand>
        <name>NAD(+)</name>
        <dbReference type="ChEBI" id="CHEBI:57540"/>
    </ligand>
</feature>
<comment type="caution">
    <text evidence="3 4">Lacks conserved residue(s) required for the propagation of feature annotation.</text>
</comment>
<evidence type="ECO:0000256" key="2">
    <source>
        <dbReference type="ARBA" id="ARBA00023027"/>
    </source>
</evidence>
<feature type="domain" description="Deacetylase sirtuin-type" evidence="5">
    <location>
        <begin position="1"/>
        <end position="239"/>
    </location>
</feature>
<feature type="binding site" evidence="3">
    <location>
        <position position="225"/>
    </location>
    <ligand>
        <name>NAD(+)</name>
        <dbReference type="ChEBI" id="CHEBI:57540"/>
    </ligand>
</feature>
<keyword evidence="7" id="KW-1185">Reference proteome</keyword>
<dbReference type="RefSeq" id="WP_146393795.1">
    <property type="nucleotide sequence ID" value="NZ_SJPK01000026.1"/>
</dbReference>
<dbReference type="InterPro" id="IPR050134">
    <property type="entry name" value="NAD-dep_sirtuin_deacylases"/>
</dbReference>
<dbReference type="SUPFAM" id="SSF52467">
    <property type="entry name" value="DHS-like NAD/FAD-binding domain"/>
    <property type="match status" value="1"/>
</dbReference>
<dbReference type="CDD" id="cd01412">
    <property type="entry name" value="SIRT5_Af1_CobB"/>
    <property type="match status" value="1"/>
</dbReference>
<dbReference type="GO" id="GO:0036054">
    <property type="term" value="F:protein-malonyllysine demalonylase activity"/>
    <property type="evidence" value="ECO:0007669"/>
    <property type="project" value="InterPro"/>
</dbReference>
<dbReference type="OrthoDB" id="9800582at2"/>
<dbReference type="AlphaFoldDB" id="A0A5C5WXR4"/>
<evidence type="ECO:0000256" key="1">
    <source>
        <dbReference type="ARBA" id="ARBA00022679"/>
    </source>
</evidence>
<feature type="binding site" evidence="3">
    <location>
        <position position="52"/>
    </location>
    <ligand>
        <name>substrate</name>
    </ligand>
</feature>
<dbReference type="PANTHER" id="PTHR11085">
    <property type="entry name" value="NAD-DEPENDENT PROTEIN DEACYLASE SIRTUIN-5, MITOCHONDRIAL-RELATED"/>
    <property type="match status" value="1"/>
</dbReference>
<evidence type="ECO:0000259" key="5">
    <source>
        <dbReference type="PROSITE" id="PS50305"/>
    </source>
</evidence>
<evidence type="ECO:0000256" key="3">
    <source>
        <dbReference type="HAMAP-Rule" id="MF_01121"/>
    </source>
</evidence>
<feature type="active site" description="Proton acceptor" evidence="3">
    <location>
        <position position="111"/>
    </location>
</feature>
<evidence type="ECO:0000256" key="4">
    <source>
        <dbReference type="PROSITE-ProRule" id="PRU00236"/>
    </source>
</evidence>
<comment type="caution">
    <text evidence="6">The sequence shown here is derived from an EMBL/GenBank/DDBJ whole genome shotgun (WGS) entry which is preliminary data.</text>
</comment>
<keyword evidence="2 3" id="KW-0520">NAD</keyword>
<dbReference type="GO" id="GO:0070403">
    <property type="term" value="F:NAD+ binding"/>
    <property type="evidence" value="ECO:0007669"/>
    <property type="project" value="UniProtKB-UniRule"/>
</dbReference>
<comment type="catalytic activity">
    <reaction evidence="3">
        <text>N(6)-succinyl-L-lysyl-[protein] + NAD(+) + H2O = 2''-O-succinyl-ADP-D-ribose + nicotinamide + L-lysyl-[protein]</text>
        <dbReference type="Rhea" id="RHEA:47668"/>
        <dbReference type="Rhea" id="RHEA-COMP:9752"/>
        <dbReference type="Rhea" id="RHEA-COMP:11877"/>
        <dbReference type="ChEBI" id="CHEBI:15377"/>
        <dbReference type="ChEBI" id="CHEBI:17154"/>
        <dbReference type="ChEBI" id="CHEBI:29969"/>
        <dbReference type="ChEBI" id="CHEBI:57540"/>
        <dbReference type="ChEBI" id="CHEBI:87830"/>
        <dbReference type="ChEBI" id="CHEBI:87832"/>
    </reaction>
</comment>
<comment type="subcellular location">
    <subcellularLocation>
        <location evidence="3">Cytoplasm</location>
    </subcellularLocation>
</comment>
<keyword evidence="3" id="KW-0963">Cytoplasm</keyword>
<dbReference type="InterPro" id="IPR003000">
    <property type="entry name" value="Sirtuin"/>
</dbReference>
<dbReference type="InterPro" id="IPR026591">
    <property type="entry name" value="Sirtuin_cat_small_dom_sf"/>
</dbReference>
<dbReference type="InterPro" id="IPR029035">
    <property type="entry name" value="DHS-like_NAD/FAD-binding_dom"/>
</dbReference>
<feature type="binding site" evidence="3">
    <location>
        <position position="55"/>
    </location>
    <ligand>
        <name>substrate</name>
    </ligand>
</feature>
<dbReference type="InterPro" id="IPR027546">
    <property type="entry name" value="Sirtuin_class_III"/>
</dbReference>
<comment type="catalytic activity">
    <reaction evidence="3">
        <text>N(6)-acetyl-L-lysyl-[protein] + NAD(+) + H2O = 2''-O-acetyl-ADP-D-ribose + nicotinamide + L-lysyl-[protein]</text>
        <dbReference type="Rhea" id="RHEA:43636"/>
        <dbReference type="Rhea" id="RHEA-COMP:9752"/>
        <dbReference type="Rhea" id="RHEA-COMP:10731"/>
        <dbReference type="ChEBI" id="CHEBI:15377"/>
        <dbReference type="ChEBI" id="CHEBI:17154"/>
        <dbReference type="ChEBI" id="CHEBI:29969"/>
        <dbReference type="ChEBI" id="CHEBI:57540"/>
        <dbReference type="ChEBI" id="CHEBI:61930"/>
        <dbReference type="ChEBI" id="CHEBI:83767"/>
        <dbReference type="EC" id="2.3.1.286"/>
    </reaction>
</comment>
<comment type="domain">
    <text evidence="3">2 residues (Tyr-52 and Arg-55) present in a large hydrophobic pocket are probably involved in substrate specificity. They are important for desuccinylation activity, but dispensable for deacetylation activity.</text>
</comment>
<name>A0A5C5WXR4_9BACT</name>
<proteinExistence type="inferred from homology"/>
<dbReference type="GO" id="GO:0036055">
    <property type="term" value="F:protein-succinyllysine desuccinylase activity"/>
    <property type="evidence" value="ECO:0007669"/>
    <property type="project" value="UniProtKB-UniRule"/>
</dbReference>